<evidence type="ECO:0000313" key="3">
    <source>
        <dbReference type="EMBL" id="KAF2821160.1"/>
    </source>
</evidence>
<dbReference type="OrthoDB" id="3553147at2759"/>
<dbReference type="EMBL" id="MU006238">
    <property type="protein sequence ID" value="KAF2821160.1"/>
    <property type="molecule type" value="Genomic_DNA"/>
</dbReference>
<evidence type="ECO:0000313" key="4">
    <source>
        <dbReference type="Proteomes" id="UP000799424"/>
    </source>
</evidence>
<dbReference type="AlphaFoldDB" id="A0A6A6ZJE2"/>
<evidence type="ECO:0000259" key="2">
    <source>
        <dbReference type="Pfam" id="PF06985"/>
    </source>
</evidence>
<gene>
    <name evidence="3" type="ORF">CC86DRAFT_386696</name>
</gene>
<dbReference type="Proteomes" id="UP000799424">
    <property type="component" value="Unassembled WGS sequence"/>
</dbReference>
<dbReference type="InterPro" id="IPR052895">
    <property type="entry name" value="HetReg/Transcr_Mod"/>
</dbReference>
<dbReference type="InterPro" id="IPR010730">
    <property type="entry name" value="HET"/>
</dbReference>
<feature type="region of interest" description="Disordered" evidence="1">
    <location>
        <begin position="1"/>
        <end position="36"/>
    </location>
</feature>
<evidence type="ECO:0000256" key="1">
    <source>
        <dbReference type="SAM" id="MobiDB-lite"/>
    </source>
</evidence>
<feature type="compositionally biased region" description="Basic residues" evidence="1">
    <location>
        <begin position="1"/>
        <end position="10"/>
    </location>
</feature>
<protein>
    <recommendedName>
        <fullName evidence="2">Heterokaryon incompatibility domain-containing protein</fullName>
    </recommendedName>
</protein>
<dbReference type="PANTHER" id="PTHR24148">
    <property type="entry name" value="ANKYRIN REPEAT DOMAIN-CONTAINING PROTEIN 39 HOMOLOG-RELATED"/>
    <property type="match status" value="1"/>
</dbReference>
<sequence length="244" mass="27450">MRKRHAHKIQSSRQGRADSTTPITASGSYQPPSEDQVTKAVATPYQYRSLSSSTDCIRLVKIYVALPLAWFLDLDTDLPKYPSHDPRAAWRSLLTVNLEHHAMGDLVGNHTFDAVSYVWGTSVRDKKVLSDDCTSYLSVTPSLHEVLSRLATQPTRVPYWIDGICINQEDAEERGAQVQKMAKIYRRAERVHISLGGVEVEGEELLASAWFTRQWIIQEAIAAQKVLCMLELRLLGINSMGGRR</sequence>
<feature type="compositionally biased region" description="Polar residues" evidence="1">
    <location>
        <begin position="11"/>
        <end position="35"/>
    </location>
</feature>
<accession>A0A6A6ZJE2</accession>
<feature type="domain" description="Heterokaryon incompatibility" evidence="2">
    <location>
        <begin position="112"/>
        <end position="200"/>
    </location>
</feature>
<proteinExistence type="predicted"/>
<dbReference type="Pfam" id="PF06985">
    <property type="entry name" value="HET"/>
    <property type="match status" value="1"/>
</dbReference>
<reference evidence="3" key="1">
    <citation type="journal article" date="2020" name="Stud. Mycol.">
        <title>101 Dothideomycetes genomes: a test case for predicting lifestyles and emergence of pathogens.</title>
        <authorList>
            <person name="Haridas S."/>
            <person name="Albert R."/>
            <person name="Binder M."/>
            <person name="Bloem J."/>
            <person name="Labutti K."/>
            <person name="Salamov A."/>
            <person name="Andreopoulos B."/>
            <person name="Baker S."/>
            <person name="Barry K."/>
            <person name="Bills G."/>
            <person name="Bluhm B."/>
            <person name="Cannon C."/>
            <person name="Castanera R."/>
            <person name="Culley D."/>
            <person name="Daum C."/>
            <person name="Ezra D."/>
            <person name="Gonzalez J."/>
            <person name="Henrissat B."/>
            <person name="Kuo A."/>
            <person name="Liang C."/>
            <person name="Lipzen A."/>
            <person name="Lutzoni F."/>
            <person name="Magnuson J."/>
            <person name="Mondo S."/>
            <person name="Nolan M."/>
            <person name="Ohm R."/>
            <person name="Pangilinan J."/>
            <person name="Park H.-J."/>
            <person name="Ramirez L."/>
            <person name="Alfaro M."/>
            <person name="Sun H."/>
            <person name="Tritt A."/>
            <person name="Yoshinaga Y."/>
            <person name="Zwiers L.-H."/>
            <person name="Turgeon B."/>
            <person name="Goodwin S."/>
            <person name="Spatafora J."/>
            <person name="Crous P."/>
            <person name="Grigoriev I."/>
        </authorList>
    </citation>
    <scope>NUCLEOTIDE SEQUENCE</scope>
    <source>
        <strain evidence="3">CBS 113818</strain>
    </source>
</reference>
<organism evidence="3 4">
    <name type="scientific">Ophiobolus disseminans</name>
    <dbReference type="NCBI Taxonomy" id="1469910"/>
    <lineage>
        <taxon>Eukaryota</taxon>
        <taxon>Fungi</taxon>
        <taxon>Dikarya</taxon>
        <taxon>Ascomycota</taxon>
        <taxon>Pezizomycotina</taxon>
        <taxon>Dothideomycetes</taxon>
        <taxon>Pleosporomycetidae</taxon>
        <taxon>Pleosporales</taxon>
        <taxon>Pleosporineae</taxon>
        <taxon>Phaeosphaeriaceae</taxon>
        <taxon>Ophiobolus</taxon>
    </lineage>
</organism>
<name>A0A6A6ZJE2_9PLEO</name>
<keyword evidence="4" id="KW-1185">Reference proteome</keyword>
<dbReference type="PANTHER" id="PTHR24148:SF64">
    <property type="entry name" value="HETEROKARYON INCOMPATIBILITY DOMAIN-CONTAINING PROTEIN"/>
    <property type="match status" value="1"/>
</dbReference>